<reference evidence="2" key="2">
    <citation type="submission" date="2020-09" db="EMBL/GenBank/DDBJ databases">
        <authorList>
            <person name="Sun Q."/>
            <person name="Ohkuma M."/>
        </authorList>
    </citation>
    <scope>NUCLEOTIDE SEQUENCE</scope>
    <source>
        <strain evidence="2">JCM 3086</strain>
    </source>
</reference>
<keyword evidence="3" id="KW-1185">Reference proteome</keyword>
<dbReference type="EMBL" id="BMQA01000169">
    <property type="protein sequence ID" value="GGJ73077.1"/>
    <property type="molecule type" value="Genomic_DNA"/>
</dbReference>
<dbReference type="RefSeq" id="WP_189317870.1">
    <property type="nucleotide sequence ID" value="NZ_BMQA01000169.1"/>
</dbReference>
<protein>
    <recommendedName>
        <fullName evidence="1">Group II intron maturase-specific domain-containing protein</fullName>
    </recommendedName>
</protein>
<comment type="caution">
    <text evidence="2">The sequence shown here is derived from an EMBL/GenBank/DDBJ whole genome shotgun (WGS) entry which is preliminary data.</text>
</comment>
<accession>A0A917PEE4</accession>
<sequence length="217" mass="25204">MRALRGSSAGAVLKKLTPIIRGWAAYYRTEVSSAVFSALDDYMWKLTYRWARHNHPNKSRWWIVDRYYGQFNKSRQNRWVFGDRDTGAYLPKFAWTKIVRHAMVVGTASPDDPALAEYWAQRRRKQPFPPLSELVRRLLANQAGRCVLCHELLLHADQQPQSPHEWEQWVRVTQMAIRQKYIASATPGVTDKLRLVHSSCRRRSINGHGKDPAVLHA</sequence>
<dbReference type="Proteomes" id="UP000657574">
    <property type="component" value="Unassembled WGS sequence"/>
</dbReference>
<feature type="domain" description="Group II intron maturase-specific" evidence="1">
    <location>
        <begin position="4"/>
        <end position="68"/>
    </location>
</feature>
<name>A0A917PEE4_9ACTN</name>
<dbReference type="AlphaFoldDB" id="A0A917PEE4"/>
<dbReference type="Pfam" id="PF08388">
    <property type="entry name" value="GIIM"/>
    <property type="match status" value="1"/>
</dbReference>
<gene>
    <name evidence="2" type="ORF">GCM10010121_099570</name>
</gene>
<proteinExistence type="predicted"/>
<evidence type="ECO:0000313" key="3">
    <source>
        <dbReference type="Proteomes" id="UP000657574"/>
    </source>
</evidence>
<organism evidence="2 3">
    <name type="scientific">Streptomyces brasiliensis</name>
    <dbReference type="NCBI Taxonomy" id="1954"/>
    <lineage>
        <taxon>Bacteria</taxon>
        <taxon>Bacillati</taxon>
        <taxon>Actinomycetota</taxon>
        <taxon>Actinomycetes</taxon>
        <taxon>Kitasatosporales</taxon>
        <taxon>Streptomycetaceae</taxon>
        <taxon>Streptomyces</taxon>
    </lineage>
</organism>
<evidence type="ECO:0000313" key="2">
    <source>
        <dbReference type="EMBL" id="GGJ73077.1"/>
    </source>
</evidence>
<dbReference type="InterPro" id="IPR013597">
    <property type="entry name" value="Mat_intron_G2"/>
</dbReference>
<evidence type="ECO:0000259" key="1">
    <source>
        <dbReference type="Pfam" id="PF08388"/>
    </source>
</evidence>
<reference evidence="2" key="1">
    <citation type="journal article" date="2014" name="Int. J. Syst. Evol. Microbiol.">
        <title>Complete genome sequence of Corynebacterium casei LMG S-19264T (=DSM 44701T), isolated from a smear-ripened cheese.</title>
        <authorList>
            <consortium name="US DOE Joint Genome Institute (JGI-PGF)"/>
            <person name="Walter F."/>
            <person name="Albersmeier A."/>
            <person name="Kalinowski J."/>
            <person name="Ruckert C."/>
        </authorList>
    </citation>
    <scope>NUCLEOTIDE SEQUENCE</scope>
    <source>
        <strain evidence="2">JCM 3086</strain>
    </source>
</reference>